<dbReference type="Proteomes" id="UP001201812">
    <property type="component" value="Unassembled WGS sequence"/>
</dbReference>
<sequence length="198" mass="23199">MSSFRISTSKFLKPEKCIHFLIIEKLQKLAIKYTLEKKPRIQTASSRTVQLSYVVNVTSWKVIFDDAPPEKRQKFQLADESVLGFLENYDDRTLIEILKGISQSYGMIIVGTSEEIKQQLQQISASIDKHVKNSRTALTDEQLEFVIQFYIDEEKEENPGEQIDESAIRQREIEKEEERKKFLEKNPRGELYTKDLYD</sequence>
<name>A0AAD4N694_9BILA</name>
<gene>
    <name evidence="2" type="ORF">DdX_07369</name>
</gene>
<feature type="compositionally biased region" description="Basic and acidic residues" evidence="1">
    <location>
        <begin position="166"/>
        <end position="180"/>
    </location>
</feature>
<accession>A0AAD4N694</accession>
<protein>
    <submittedName>
        <fullName evidence="2">Uncharacterized protein</fullName>
    </submittedName>
</protein>
<dbReference type="AlphaFoldDB" id="A0AAD4N694"/>
<dbReference type="EMBL" id="JAKKPZ010000010">
    <property type="protein sequence ID" value="KAI1716323.1"/>
    <property type="molecule type" value="Genomic_DNA"/>
</dbReference>
<organism evidence="2 3">
    <name type="scientific">Ditylenchus destructor</name>
    <dbReference type="NCBI Taxonomy" id="166010"/>
    <lineage>
        <taxon>Eukaryota</taxon>
        <taxon>Metazoa</taxon>
        <taxon>Ecdysozoa</taxon>
        <taxon>Nematoda</taxon>
        <taxon>Chromadorea</taxon>
        <taxon>Rhabditida</taxon>
        <taxon>Tylenchina</taxon>
        <taxon>Tylenchomorpha</taxon>
        <taxon>Sphaerularioidea</taxon>
        <taxon>Anguinidae</taxon>
        <taxon>Anguininae</taxon>
        <taxon>Ditylenchus</taxon>
    </lineage>
</organism>
<proteinExistence type="predicted"/>
<reference evidence="2" key="1">
    <citation type="submission" date="2022-01" db="EMBL/GenBank/DDBJ databases">
        <title>Genome Sequence Resource for Two Populations of Ditylenchus destructor, the Migratory Endoparasitic Phytonematode.</title>
        <authorList>
            <person name="Zhang H."/>
            <person name="Lin R."/>
            <person name="Xie B."/>
        </authorList>
    </citation>
    <scope>NUCLEOTIDE SEQUENCE</scope>
    <source>
        <strain evidence="2">BazhouSP</strain>
    </source>
</reference>
<comment type="caution">
    <text evidence="2">The sequence shown here is derived from an EMBL/GenBank/DDBJ whole genome shotgun (WGS) entry which is preliminary data.</text>
</comment>
<keyword evidence="3" id="KW-1185">Reference proteome</keyword>
<evidence type="ECO:0000313" key="2">
    <source>
        <dbReference type="EMBL" id="KAI1716323.1"/>
    </source>
</evidence>
<feature type="region of interest" description="Disordered" evidence="1">
    <location>
        <begin position="156"/>
        <end position="180"/>
    </location>
</feature>
<evidence type="ECO:0000256" key="1">
    <source>
        <dbReference type="SAM" id="MobiDB-lite"/>
    </source>
</evidence>
<evidence type="ECO:0000313" key="3">
    <source>
        <dbReference type="Proteomes" id="UP001201812"/>
    </source>
</evidence>